<dbReference type="GO" id="GO:0006826">
    <property type="term" value="P:iron ion transport"/>
    <property type="evidence" value="ECO:0007669"/>
    <property type="project" value="TreeGrafter"/>
</dbReference>
<dbReference type="GO" id="GO:0052851">
    <property type="term" value="F:ferric-chelate reductase (NADPH) activity"/>
    <property type="evidence" value="ECO:0007669"/>
    <property type="project" value="UniProtKB-EC"/>
</dbReference>
<gene>
    <name evidence="16" type="ORF">EV702DRAFT_1251954</name>
</gene>
<evidence type="ECO:0000256" key="2">
    <source>
        <dbReference type="ARBA" id="ARBA00006278"/>
    </source>
</evidence>
<feature type="transmembrane region" description="Helical" evidence="14">
    <location>
        <begin position="13"/>
        <end position="32"/>
    </location>
</feature>
<dbReference type="InterPro" id="IPR017927">
    <property type="entry name" value="FAD-bd_FR_type"/>
</dbReference>
<dbReference type="PROSITE" id="PS51384">
    <property type="entry name" value="FAD_FR"/>
    <property type="match status" value="1"/>
</dbReference>
<feature type="transmembrane region" description="Helical" evidence="14">
    <location>
        <begin position="212"/>
        <end position="230"/>
    </location>
</feature>
<dbReference type="SFLD" id="SFLDS00052">
    <property type="entry name" value="Ferric_Reductase_Domain"/>
    <property type="match status" value="1"/>
</dbReference>
<dbReference type="InterPro" id="IPR039261">
    <property type="entry name" value="FNR_nucleotide-bd"/>
</dbReference>
<evidence type="ECO:0000256" key="3">
    <source>
        <dbReference type="ARBA" id="ARBA00012668"/>
    </source>
</evidence>
<dbReference type="SFLD" id="SFLDG01168">
    <property type="entry name" value="Ferric_reductase_subgroup_(FRE"/>
    <property type="match status" value="1"/>
</dbReference>
<feature type="transmembrane region" description="Helical" evidence="14">
    <location>
        <begin position="180"/>
        <end position="200"/>
    </location>
</feature>
<dbReference type="InterPro" id="IPR051410">
    <property type="entry name" value="Ferric/Cupric_Reductase"/>
</dbReference>
<evidence type="ECO:0000256" key="14">
    <source>
        <dbReference type="SAM" id="Phobius"/>
    </source>
</evidence>
<evidence type="ECO:0000313" key="17">
    <source>
        <dbReference type="Proteomes" id="UP000714275"/>
    </source>
</evidence>
<keyword evidence="8 14" id="KW-1133">Transmembrane helix</keyword>
<dbReference type="OrthoDB" id="17725at2759"/>
<evidence type="ECO:0000259" key="15">
    <source>
        <dbReference type="PROSITE" id="PS51384"/>
    </source>
</evidence>
<proteinExistence type="inferred from homology"/>
<comment type="similarity">
    <text evidence="2">Belongs to the ferric reductase (FRE) family.</text>
</comment>
<dbReference type="InterPro" id="IPR013130">
    <property type="entry name" value="Fe3_Rdtase_TM_dom"/>
</dbReference>
<dbReference type="Gene3D" id="3.40.50.80">
    <property type="entry name" value="Nucleotide-binding domain of ferredoxin-NADP reductase (FNR) module"/>
    <property type="match status" value="1"/>
</dbReference>
<dbReference type="EMBL" id="JABBWD010000076">
    <property type="protein sequence ID" value="KAG1768925.1"/>
    <property type="molecule type" value="Genomic_DNA"/>
</dbReference>
<evidence type="ECO:0000313" key="16">
    <source>
        <dbReference type="EMBL" id="KAG1768925.1"/>
    </source>
</evidence>
<keyword evidence="10" id="KW-0406">Ion transport</keyword>
<comment type="caution">
    <text evidence="16">The sequence shown here is derived from an EMBL/GenBank/DDBJ whole genome shotgun (WGS) entry which is preliminary data.</text>
</comment>
<evidence type="ECO:0000256" key="8">
    <source>
        <dbReference type="ARBA" id="ARBA00022989"/>
    </source>
</evidence>
<organism evidence="16 17">
    <name type="scientific">Suillus placidus</name>
    <dbReference type="NCBI Taxonomy" id="48579"/>
    <lineage>
        <taxon>Eukaryota</taxon>
        <taxon>Fungi</taxon>
        <taxon>Dikarya</taxon>
        <taxon>Basidiomycota</taxon>
        <taxon>Agaricomycotina</taxon>
        <taxon>Agaricomycetes</taxon>
        <taxon>Agaricomycetidae</taxon>
        <taxon>Boletales</taxon>
        <taxon>Suillineae</taxon>
        <taxon>Suillaceae</taxon>
        <taxon>Suillus</taxon>
    </lineage>
</organism>
<dbReference type="SUPFAM" id="SSF52343">
    <property type="entry name" value="Ferredoxin reductase-like, C-terminal NADP-linked domain"/>
    <property type="match status" value="1"/>
</dbReference>
<dbReference type="GO" id="GO:0006879">
    <property type="term" value="P:intracellular iron ion homeostasis"/>
    <property type="evidence" value="ECO:0007669"/>
    <property type="project" value="TreeGrafter"/>
</dbReference>
<dbReference type="AlphaFoldDB" id="A0A9P6ZJY8"/>
<dbReference type="Pfam" id="PF08022">
    <property type="entry name" value="FAD_binding_8"/>
    <property type="match status" value="1"/>
</dbReference>
<sequence>MGLDDDLVYHADILIFGIILIFTLASLPRAYARFSRRSEWYQGHLLRSIVPLPSTKPRINLNPALSYPVDPEKPSFVDFDHGDSSTTSGCTSLPYQHQNSLAHLVNDYEKALPKVPNRDPTIWHPAASVLRSRVLDNYSVNQVLLMLAYIIIILYVSFYQSDPFTDPHRAGFVITSQIPFVYALATKNNIIGMMVGVGYEKLNFLHRLVGKLMVIGANVHFIGYVYKWSIAGDIYERLAEDYVRWGIVALVCLDLLGFCSTEYVRSKSYNLFIVSHVVSLLIFLFAACYHEPTCVPYVIAACTRVTTAKLRPLPELGITRVEVPSINAGWRAGQHVRLRVLSSSMGWWGWSEVHPFTIANVAETSDGMVLMCKKTGRWTSSLFRMAQTASYGETGMEVGRDVRVMVEGPYGGVGHTVMSSYSGAIFVVGGSGVSFALSAVPDLIQAATDMKVIDIIWSVQDPSCLTPLLPLFMTLVQKSPSARVNVHIFYTRATSTPFDGMYLPQGVTLIPGRPKLEKLLHAAITNTISAGGINGMFVGVCGPVSLANSTARAVKDSDVRLSTVVGGVKLHEETFGW</sequence>
<protein>
    <recommendedName>
        <fullName evidence="3">ferric-chelate reductase (NADPH)</fullName>
        <ecNumber evidence="3">1.16.1.9</ecNumber>
    </recommendedName>
</protein>
<feature type="transmembrane region" description="Helical" evidence="14">
    <location>
        <begin position="242"/>
        <end position="261"/>
    </location>
</feature>
<evidence type="ECO:0000256" key="13">
    <source>
        <dbReference type="ARBA" id="ARBA00048483"/>
    </source>
</evidence>
<accession>A0A9P6ZJY8</accession>
<dbReference type="Pfam" id="PF01794">
    <property type="entry name" value="Ferric_reduct"/>
    <property type="match status" value="1"/>
</dbReference>
<dbReference type="InterPro" id="IPR013112">
    <property type="entry name" value="FAD-bd_8"/>
</dbReference>
<evidence type="ECO:0000256" key="7">
    <source>
        <dbReference type="ARBA" id="ARBA00022982"/>
    </source>
</evidence>
<evidence type="ECO:0000256" key="6">
    <source>
        <dbReference type="ARBA" id="ARBA00022692"/>
    </source>
</evidence>
<evidence type="ECO:0000256" key="5">
    <source>
        <dbReference type="ARBA" id="ARBA00022475"/>
    </source>
</evidence>
<dbReference type="Pfam" id="PF08030">
    <property type="entry name" value="NAD_binding_6"/>
    <property type="match status" value="1"/>
</dbReference>
<keyword evidence="12" id="KW-0325">Glycoprotein</keyword>
<comment type="subcellular location">
    <subcellularLocation>
        <location evidence="1">Cell membrane</location>
        <topology evidence="1">Multi-pass membrane protein</topology>
    </subcellularLocation>
</comment>
<keyword evidence="5" id="KW-1003">Cell membrane</keyword>
<feature type="transmembrane region" description="Helical" evidence="14">
    <location>
        <begin position="140"/>
        <end position="160"/>
    </location>
</feature>
<dbReference type="GO" id="GO:0005886">
    <property type="term" value="C:plasma membrane"/>
    <property type="evidence" value="ECO:0007669"/>
    <property type="project" value="UniProtKB-SubCell"/>
</dbReference>
<dbReference type="InterPro" id="IPR013121">
    <property type="entry name" value="Fe_red_NAD-bd_6"/>
</dbReference>
<name>A0A9P6ZJY8_9AGAM</name>
<comment type="catalytic activity">
    <reaction evidence="13">
        <text>2 a Fe(II)-siderophore + NADP(+) + H(+) = 2 a Fe(III)-siderophore + NADPH</text>
        <dbReference type="Rhea" id="RHEA:28795"/>
        <dbReference type="Rhea" id="RHEA-COMP:11342"/>
        <dbReference type="Rhea" id="RHEA-COMP:11344"/>
        <dbReference type="ChEBI" id="CHEBI:15378"/>
        <dbReference type="ChEBI" id="CHEBI:29033"/>
        <dbReference type="ChEBI" id="CHEBI:29034"/>
        <dbReference type="ChEBI" id="CHEBI:57783"/>
        <dbReference type="ChEBI" id="CHEBI:58349"/>
        <dbReference type="EC" id="1.16.1.9"/>
    </reaction>
</comment>
<keyword evidence="6 14" id="KW-0812">Transmembrane</keyword>
<feature type="transmembrane region" description="Helical" evidence="14">
    <location>
        <begin position="268"/>
        <end position="287"/>
    </location>
</feature>
<reference evidence="16" key="1">
    <citation type="journal article" date="2020" name="New Phytol.">
        <title>Comparative genomics reveals dynamic genome evolution in host specialist ectomycorrhizal fungi.</title>
        <authorList>
            <person name="Lofgren L.A."/>
            <person name="Nguyen N.H."/>
            <person name="Vilgalys R."/>
            <person name="Ruytinx J."/>
            <person name="Liao H.L."/>
            <person name="Branco S."/>
            <person name="Kuo A."/>
            <person name="LaButti K."/>
            <person name="Lipzen A."/>
            <person name="Andreopoulos W."/>
            <person name="Pangilinan J."/>
            <person name="Riley R."/>
            <person name="Hundley H."/>
            <person name="Na H."/>
            <person name="Barry K."/>
            <person name="Grigoriev I.V."/>
            <person name="Stajich J.E."/>
            <person name="Kennedy P.G."/>
        </authorList>
    </citation>
    <scope>NUCLEOTIDE SEQUENCE</scope>
    <source>
        <strain evidence="16">DOB743</strain>
    </source>
</reference>
<dbReference type="PANTHER" id="PTHR32361:SF9">
    <property type="entry name" value="FERRIC REDUCTASE TRANSMEMBRANE COMPONENT 3-RELATED"/>
    <property type="match status" value="1"/>
</dbReference>
<evidence type="ECO:0000256" key="10">
    <source>
        <dbReference type="ARBA" id="ARBA00023065"/>
    </source>
</evidence>
<dbReference type="InterPro" id="IPR017938">
    <property type="entry name" value="Riboflavin_synthase-like_b-brl"/>
</dbReference>
<dbReference type="CDD" id="cd06186">
    <property type="entry name" value="NOX_Duox_like_FAD_NADP"/>
    <property type="match status" value="1"/>
</dbReference>
<keyword evidence="9" id="KW-0560">Oxidoreductase</keyword>
<dbReference type="PANTHER" id="PTHR32361">
    <property type="entry name" value="FERRIC/CUPRIC REDUCTASE TRANSMEMBRANE COMPONENT"/>
    <property type="match status" value="1"/>
</dbReference>
<evidence type="ECO:0000256" key="11">
    <source>
        <dbReference type="ARBA" id="ARBA00023136"/>
    </source>
</evidence>
<evidence type="ECO:0000256" key="9">
    <source>
        <dbReference type="ARBA" id="ARBA00023002"/>
    </source>
</evidence>
<keyword evidence="11 14" id="KW-0472">Membrane</keyword>
<keyword evidence="17" id="KW-1185">Reference proteome</keyword>
<dbReference type="GO" id="GO:0015677">
    <property type="term" value="P:copper ion import"/>
    <property type="evidence" value="ECO:0007669"/>
    <property type="project" value="TreeGrafter"/>
</dbReference>
<feature type="domain" description="FAD-binding FR-type" evidence="15">
    <location>
        <begin position="292"/>
        <end position="416"/>
    </location>
</feature>
<keyword evidence="7" id="KW-0249">Electron transport</keyword>
<dbReference type="Proteomes" id="UP000714275">
    <property type="component" value="Unassembled WGS sequence"/>
</dbReference>
<evidence type="ECO:0000256" key="12">
    <source>
        <dbReference type="ARBA" id="ARBA00023180"/>
    </source>
</evidence>
<evidence type="ECO:0000256" key="4">
    <source>
        <dbReference type="ARBA" id="ARBA00022448"/>
    </source>
</evidence>
<evidence type="ECO:0000256" key="1">
    <source>
        <dbReference type="ARBA" id="ARBA00004651"/>
    </source>
</evidence>
<dbReference type="SUPFAM" id="SSF63380">
    <property type="entry name" value="Riboflavin synthase domain-like"/>
    <property type="match status" value="1"/>
</dbReference>
<dbReference type="EC" id="1.16.1.9" evidence="3"/>
<keyword evidence="4" id="KW-0813">Transport</keyword>